<comment type="caution">
    <text evidence="1">The sequence shown here is derived from an EMBL/GenBank/DDBJ whole genome shotgun (WGS) entry which is preliminary data.</text>
</comment>
<dbReference type="EMBL" id="FNVS01000024">
    <property type="protein sequence ID" value="SEG25826.1"/>
    <property type="molecule type" value="Genomic_DNA"/>
</dbReference>
<reference evidence="1 2" key="1">
    <citation type="submission" date="2016-10" db="EMBL/GenBank/DDBJ databases">
        <authorList>
            <person name="Varghese N."/>
            <person name="Submissions S."/>
        </authorList>
    </citation>
    <scope>NUCLEOTIDE SEQUENCE [LARGE SCALE GENOMIC DNA]</scope>
    <source>
        <strain evidence="1 2">DSM 29073</strain>
    </source>
</reference>
<evidence type="ECO:0000313" key="1">
    <source>
        <dbReference type="EMBL" id="SEG25826.1"/>
    </source>
</evidence>
<evidence type="ECO:0000313" key="2">
    <source>
        <dbReference type="Proteomes" id="UP000236725"/>
    </source>
</evidence>
<proteinExistence type="predicted"/>
<protein>
    <submittedName>
        <fullName evidence="1">Uncharacterized protein</fullName>
    </submittedName>
</protein>
<organism evidence="1 2">
    <name type="scientific">Parabacteroides chinchillae</name>
    <dbReference type="NCBI Taxonomy" id="871327"/>
    <lineage>
        <taxon>Bacteria</taxon>
        <taxon>Pseudomonadati</taxon>
        <taxon>Bacteroidota</taxon>
        <taxon>Bacteroidia</taxon>
        <taxon>Bacteroidales</taxon>
        <taxon>Tannerellaceae</taxon>
        <taxon>Parabacteroides</taxon>
    </lineage>
</organism>
<gene>
    <name evidence="1" type="ORF">SAMN05444001_12434</name>
</gene>
<accession>A0A8G2BYY7</accession>
<keyword evidence="2" id="KW-1185">Reference proteome</keyword>
<dbReference type="Proteomes" id="UP000236725">
    <property type="component" value="Unassembled WGS sequence"/>
</dbReference>
<sequence>MVCQKYYFSFNNKQLLVYLIEECVSKVGIKERILRILRRLRAEKPITFPCQTNLPT</sequence>
<dbReference type="AlphaFoldDB" id="A0A8G2BYY7"/>
<name>A0A8G2BYY7_9BACT</name>